<accession>A0ABW7ZE14</accession>
<protein>
    <submittedName>
        <fullName evidence="2">Z1 domain-containing protein</fullName>
    </submittedName>
</protein>
<proteinExistence type="predicted"/>
<organism evidence="2 3">
    <name type="scientific">Nonomuraea typhae</name>
    <dbReference type="NCBI Taxonomy" id="2603600"/>
    <lineage>
        <taxon>Bacteria</taxon>
        <taxon>Bacillati</taxon>
        <taxon>Actinomycetota</taxon>
        <taxon>Actinomycetes</taxon>
        <taxon>Streptosporangiales</taxon>
        <taxon>Streptosporangiaceae</taxon>
        <taxon>Nonomuraea</taxon>
    </lineage>
</organism>
<keyword evidence="3" id="KW-1185">Reference proteome</keyword>
<name>A0ABW7ZE14_9ACTN</name>
<evidence type="ECO:0000259" key="1">
    <source>
        <dbReference type="Pfam" id="PF10593"/>
    </source>
</evidence>
<sequence>MIDPTSIALNIAKQLVLGLERHERTPERLREVASQATGMLNASMGHASAEEIARQLESEFEVWVPQAIVVSDPGDHEPWLDERRGDIEFAHWNRYSTLLGKAWKPGAVEALDESTDQILQLMEDPQRVGEWKTYGLVYGQVQSGKTASYTGVICKAVDAGYQVVIVLTSQHESLRHQTQARLDKEFLGFNSKFSRNPSADSSVIIGVGALGLRAPDAFCMPVTTRDSDFTSAQFQGTPINIHEVRILVVAKKNKRILDNLRDWLSNFATSGADGSRVIRNAPLLLIDDEADYGSVDTKRAANGTTHSDPDHDPTAINKAIRGLLELFEKRVYLAYTATPFANIFIPNSTDHPEHGVDLFPRSFMVALEPPSNYCGPEVVFGLEDPSAAEIREPLPIIREVDDHERWLPDTHRKGARPRGPLPASLVEALDSFVLATAVRKIRETQFDVAGGHNTMLIHVTRYTDVQREVARQIEAHLVAMASSWGDYGQAGHALRERLTRLWATDFANTYTTLANRDDVSTTVGPAVSWQEILSVIPQVLDEAAGNVKQINGSAADVLDYQSSTPVTVVAVGGDKLSRGLTLEGLTVSYYLRTSKTYDTLLQMGRWFGYRPGYLDVTRLYTTTELVNYYVHITRANRELMDLTGAVAKAGQTPEHVGMRVLNGVGNLQVTAAAKMRSSAIMSVSFSGTRAETLVMRTDDKALKQNHARLEKLVEEMIPCSEVPKEQLNGAGRGFFRQNVPADVVLNFLDGFDVSPRVLTANPENLAKYIRAQLARGELVRWTVGVTGGSSAFHFSAHGTDVPLVRRKPIMHPRVRDSEFEVGVLVSPAHEALGLLPGRVRRAFDRTAEEFRRSGRGRAPARASGESLRMMRDPAEGLLLIYPIDPAVFTEEDATADLPAVGYAVVFPHSDRAEKVEYRVNQVFLDGLRKAVDDVDEEEA</sequence>
<gene>
    <name evidence="2" type="ORF">ACIBG2_47815</name>
</gene>
<dbReference type="InterPro" id="IPR018310">
    <property type="entry name" value="Put_endonuclease_Z1-dom"/>
</dbReference>
<reference evidence="2 3" key="1">
    <citation type="submission" date="2024-10" db="EMBL/GenBank/DDBJ databases">
        <title>The Natural Products Discovery Center: Release of the First 8490 Sequenced Strains for Exploring Actinobacteria Biosynthetic Diversity.</title>
        <authorList>
            <person name="Kalkreuter E."/>
            <person name="Kautsar S.A."/>
            <person name="Yang D."/>
            <person name="Bader C.D."/>
            <person name="Teijaro C.N."/>
            <person name="Fluegel L."/>
            <person name="Davis C.M."/>
            <person name="Simpson J.R."/>
            <person name="Lauterbach L."/>
            <person name="Steele A.D."/>
            <person name="Gui C."/>
            <person name="Meng S."/>
            <person name="Li G."/>
            <person name="Viehrig K."/>
            <person name="Ye F."/>
            <person name="Su P."/>
            <person name="Kiefer A.F."/>
            <person name="Nichols A."/>
            <person name="Cepeda A.J."/>
            <person name="Yan W."/>
            <person name="Fan B."/>
            <person name="Jiang Y."/>
            <person name="Adhikari A."/>
            <person name="Zheng C.-J."/>
            <person name="Schuster L."/>
            <person name="Cowan T.M."/>
            <person name="Smanski M.J."/>
            <person name="Chevrette M.G."/>
            <person name="De Carvalho L.P.S."/>
            <person name="Shen B."/>
        </authorList>
    </citation>
    <scope>NUCLEOTIDE SEQUENCE [LARGE SCALE GENOMIC DNA]</scope>
    <source>
        <strain evidence="2 3">NPDC050545</strain>
    </source>
</reference>
<dbReference type="EMBL" id="JBITGY010000017">
    <property type="protein sequence ID" value="MFI6505159.1"/>
    <property type="molecule type" value="Genomic_DNA"/>
</dbReference>
<evidence type="ECO:0000313" key="3">
    <source>
        <dbReference type="Proteomes" id="UP001612741"/>
    </source>
</evidence>
<dbReference type="Proteomes" id="UP001612741">
    <property type="component" value="Unassembled WGS sequence"/>
</dbReference>
<evidence type="ECO:0000313" key="2">
    <source>
        <dbReference type="EMBL" id="MFI6505159.1"/>
    </source>
</evidence>
<dbReference type="RefSeq" id="WP_397091205.1">
    <property type="nucleotide sequence ID" value="NZ_JBITGY010000017.1"/>
</dbReference>
<comment type="caution">
    <text evidence="2">The sequence shown here is derived from an EMBL/GenBank/DDBJ whole genome shotgun (WGS) entry which is preliminary data.</text>
</comment>
<dbReference type="Pfam" id="PF10593">
    <property type="entry name" value="Z1"/>
    <property type="match status" value="1"/>
</dbReference>
<feature type="domain" description="Putative endonuclease Z1" evidence="1">
    <location>
        <begin position="424"/>
        <end position="662"/>
    </location>
</feature>